<dbReference type="Proteomes" id="UP001314263">
    <property type="component" value="Unassembled WGS sequence"/>
</dbReference>
<keyword evidence="2" id="KW-1185">Reference proteome</keyword>
<proteinExistence type="predicted"/>
<name>A0AAV1IDI1_9CHLO</name>
<dbReference type="EMBL" id="CAUYUE010000012">
    <property type="protein sequence ID" value="CAK0785414.1"/>
    <property type="molecule type" value="Genomic_DNA"/>
</dbReference>
<evidence type="ECO:0000313" key="1">
    <source>
        <dbReference type="EMBL" id="CAK0785414.1"/>
    </source>
</evidence>
<sequence length="191" mass="20746">MASREERSCRFCDLQLPEWTSAYASLPRGEPLMTISHNGRVFLLSAKPGLKGRDEFIANARAIFDLQDDELLELNFGCKVPGSPGEEINLEGWDCYDAAVHCASICAGQRATKALNVASTDVMHPCTHVVLGPGAPSSQEPFQAPEAEEGLGCWKLLKATVSSMWDSCLDVLQQVGKRIADEVQALSGQDH</sequence>
<gene>
    <name evidence="1" type="ORF">CVIRNUC_008623</name>
</gene>
<dbReference type="AlphaFoldDB" id="A0AAV1IDI1"/>
<reference evidence="1 2" key="1">
    <citation type="submission" date="2023-10" db="EMBL/GenBank/DDBJ databases">
        <authorList>
            <person name="Maclean D."/>
            <person name="Macfadyen A."/>
        </authorList>
    </citation>
    <scope>NUCLEOTIDE SEQUENCE [LARGE SCALE GENOMIC DNA]</scope>
</reference>
<comment type="caution">
    <text evidence="1">The sequence shown here is derived from an EMBL/GenBank/DDBJ whole genome shotgun (WGS) entry which is preliminary data.</text>
</comment>
<protein>
    <submittedName>
        <fullName evidence="1">Uncharacterized protein</fullName>
    </submittedName>
</protein>
<evidence type="ECO:0000313" key="2">
    <source>
        <dbReference type="Proteomes" id="UP001314263"/>
    </source>
</evidence>
<accession>A0AAV1IDI1</accession>
<organism evidence="1 2">
    <name type="scientific">Coccomyxa viridis</name>
    <dbReference type="NCBI Taxonomy" id="1274662"/>
    <lineage>
        <taxon>Eukaryota</taxon>
        <taxon>Viridiplantae</taxon>
        <taxon>Chlorophyta</taxon>
        <taxon>core chlorophytes</taxon>
        <taxon>Trebouxiophyceae</taxon>
        <taxon>Trebouxiophyceae incertae sedis</taxon>
        <taxon>Coccomyxaceae</taxon>
        <taxon>Coccomyxa</taxon>
    </lineage>
</organism>